<feature type="non-terminal residue" evidence="6">
    <location>
        <position position="1"/>
    </location>
</feature>
<dbReference type="OrthoDB" id="3561125at2759"/>
<feature type="region of interest" description="Disordered" evidence="5">
    <location>
        <begin position="619"/>
        <end position="761"/>
    </location>
</feature>
<feature type="compositionally biased region" description="Low complexity" evidence="5">
    <location>
        <begin position="1144"/>
        <end position="1160"/>
    </location>
</feature>
<feature type="compositionally biased region" description="Basic and acidic residues" evidence="5">
    <location>
        <begin position="624"/>
        <end position="641"/>
    </location>
</feature>
<dbReference type="GO" id="GO:0008270">
    <property type="term" value="F:zinc ion binding"/>
    <property type="evidence" value="ECO:0007669"/>
    <property type="project" value="UniProtKB-KW"/>
</dbReference>
<dbReference type="EMBL" id="CAIIXF020000003">
    <property type="protein sequence ID" value="CAH1779346.1"/>
    <property type="molecule type" value="Genomic_DNA"/>
</dbReference>
<dbReference type="GO" id="GO:0045944">
    <property type="term" value="P:positive regulation of transcription by RNA polymerase II"/>
    <property type="evidence" value="ECO:0007669"/>
    <property type="project" value="TreeGrafter"/>
</dbReference>
<keyword evidence="4" id="KW-0862">Zinc</keyword>
<feature type="region of interest" description="Disordered" evidence="5">
    <location>
        <begin position="1"/>
        <end position="67"/>
    </location>
</feature>
<dbReference type="PROSITE" id="PS00028">
    <property type="entry name" value="ZINC_FINGER_C2H2_1"/>
    <property type="match status" value="3"/>
</dbReference>
<dbReference type="InterPro" id="IPR036236">
    <property type="entry name" value="Znf_C2H2_sf"/>
</dbReference>
<feature type="compositionally biased region" description="Polar residues" evidence="5">
    <location>
        <begin position="549"/>
        <end position="569"/>
    </location>
</feature>
<accession>A0A8J1XQQ6</accession>
<feature type="region of interest" description="Disordered" evidence="5">
    <location>
        <begin position="340"/>
        <end position="359"/>
    </location>
</feature>
<feature type="compositionally biased region" description="Polar residues" evidence="5">
    <location>
        <begin position="748"/>
        <end position="761"/>
    </location>
</feature>
<feature type="compositionally biased region" description="Basic and acidic residues" evidence="5">
    <location>
        <begin position="1347"/>
        <end position="1358"/>
    </location>
</feature>
<feature type="compositionally biased region" description="Polar residues" evidence="5">
    <location>
        <begin position="530"/>
        <end position="540"/>
    </location>
</feature>
<feature type="region of interest" description="Disordered" evidence="5">
    <location>
        <begin position="1218"/>
        <end position="1486"/>
    </location>
</feature>
<keyword evidence="3" id="KW-0863">Zinc-finger</keyword>
<feature type="region of interest" description="Disordered" evidence="5">
    <location>
        <begin position="1104"/>
        <end position="1203"/>
    </location>
</feature>
<dbReference type="SMART" id="SM00355">
    <property type="entry name" value="ZnF_C2H2"/>
    <property type="match status" value="17"/>
</dbReference>
<feature type="compositionally biased region" description="Polar residues" evidence="5">
    <location>
        <begin position="306"/>
        <end position="329"/>
    </location>
</feature>
<feature type="region of interest" description="Disordered" evidence="5">
    <location>
        <begin position="1736"/>
        <end position="1770"/>
    </location>
</feature>
<organism evidence="6 7">
    <name type="scientific">Owenia fusiformis</name>
    <name type="common">Polychaete worm</name>
    <dbReference type="NCBI Taxonomy" id="6347"/>
    <lineage>
        <taxon>Eukaryota</taxon>
        <taxon>Metazoa</taxon>
        <taxon>Spiralia</taxon>
        <taxon>Lophotrochozoa</taxon>
        <taxon>Annelida</taxon>
        <taxon>Polychaeta</taxon>
        <taxon>Sedentaria</taxon>
        <taxon>Canalipalpata</taxon>
        <taxon>Sabellida</taxon>
        <taxon>Oweniida</taxon>
        <taxon>Oweniidae</taxon>
        <taxon>Owenia</taxon>
    </lineage>
</organism>
<feature type="compositionally biased region" description="Polar residues" evidence="5">
    <location>
        <begin position="399"/>
        <end position="415"/>
    </location>
</feature>
<evidence type="ECO:0000256" key="2">
    <source>
        <dbReference type="ARBA" id="ARBA00022737"/>
    </source>
</evidence>
<gene>
    <name evidence="6" type="ORF">OFUS_LOCUS6164</name>
</gene>
<evidence type="ECO:0000256" key="1">
    <source>
        <dbReference type="ARBA" id="ARBA00022723"/>
    </source>
</evidence>
<sequence>MARRIPDITPPSWLRDYQQQSSNRGALLETPDQPLMDIDDHQDDALLPTPYQERHGLLPTPMDSDPYDEYHYPGQGQGRYPRGYETDSYRHHTEMDYRRYREAYPQSARPTEGKLQSWLQRNLVNRISSQSEHSGYGQNRYRNQRECDYDRTYTEDNDPYRPAVVSSNTPWDDTESDERNSGNVRVIDKTDTNPRNKPLHVTPNKPWVTANEVDPLKVSEEQDFDPHSNWQSDENYANLNRPTGPYMNNDQTWSTKNEPVYASSEKPWVQTAPKEKSSGAFNPLVAAAANILAKFPKPSKPPTPQRAESTTTDPATSQSTGAADNTQESTESLIPLMLGGKKDKTNAHDDNTDFENSVTDSTVTLESTIAETIDMDRSRSNSPMVQIHLKDGRFVVNKENGSNKSGTTSDQASHTESQKDNDPNVMADLQKQIAAQLAILTGQVPISLDSPSQVDKTGISENQVGIKSGSPVKSESPVSSGGGSPNTKDDEVLKVEGLDIATHASFLDTLSGSVPPKDRANPMSDKALPNEQSTGQSSTVADIPLPEDSSLSRQSTPTKKPSIAKQTSPFKPADVLKQIEVLKKQVTENSGANAEETKKQISQLKKKVAENLKQLVQQAQMKLVKPESETVDKKEEKLRNEVKKHHSEKSKHHSKRHEEKHSRSHRSKDSQEREREKHKEREARRREKEKHMKEKEKHMKEKEKESHKSDEKQTEEKIDDDNAEHIEDGEIFDTPPREVTSPEIMNHPLSTHNTTQGSNSVTANLTNKPGIQIQLMDGKFIVNKESSSSEVHKSTKLDVNNKKQMMNDDLNQSPVAFSGQTAASNDPRKAFYDKSPSRIPSLMAHVQPPLMPHELLSPDVKTAFKLSMNQSASNVKPLMGEQEKLSSIKPLMSQPVKQQDPRRSFYKIAKDPRTVGIDQSKMHISAQSDLYSAKDVTNKVNEPHKTYLPKPGDTPYNGPATLPHSQQNRALLTMVPRNIRVKSDSPKPKTLGLKSNTAASDKDTDIRSQNQNLIALTPSGNASIELPTNSADSNVQGSQKSTHNMQRNIDSKQEQGHSNFSHDVDMRVPLLPTPPPANKVLIDIKLDDTDFTVDYTEKIPGIKTQKSSRWDVKTREIGQSPRDIVSPRQIQTSPRDVPGSSPRSVLSSPRDSISSPRDVSNSPIGLSPRDTPSSPREAQHSPRGEPISVVSQKRPDVSMQKKAHDIWTKGAYMPVQPSSILKKTPSNFSEEAKNVPYTNNSFKKPSFKKPENSYNVKPNNVKPVKPPVTDLNKQTTYSTQRINAENMKKMMVLSSKKESSGKSLDIQTKEKKGSSKPITSKMMSSPNIDNVSHPLGKYSIPKKYKPPQHDMKMPDKESVASFKIPKKNKAEEQQQTAFAKPAKSDKKDPADDLKKLESKTNLKVKIEKKSDAVHKVESNRKREKAKRDEEEKEKKLHKVKQEETKHSEKKVDDSNKGTKQSHQSEKQFKTSENLTEKPSKAQEMVKVPKVDASVKTPEILNIKEKENLNGNGSGCGTDMEIDLDDINIGEEIDASDLESAIASSFGDEPKKPKEELPIKCLDCETSFKLQRDLDAHRLKCPKVLEKEKGDKYESIFESVLGKKEITSTSSVKTLVCKLCEYSTKDISVFETHVEHHGCDAPYKCELCNYASERKTAIKLHQTKFHSFKASKYFNSKMKTYDCKECEYTCLRSTNLKTHLRYHNVKGMFRCEVCSFSCEKEGNISLHERKYHKHLIGSDDERDDDNESKKNARSSPRLTHPKGHRQNYLISEKDSDIISGKSKLNEKRKCPVDGCPYLIRMNKKTELTKHLLCHEGRGSYKCSECSYTNDSMISLKLHKRLHIKYGRRYVHESSEDEEEQTKVLHCPNRLCPFVTKLKQSLDVHIRHHNQKFKFRCAKCGFSCTSRSSLYHHQKSHDKLLTDVKEKIMSPVREPVGKIPNAKQCKHCDYESRNQSLLKRHNKFHYRNRKKKHKCVKCSYSSDYKSTVAEHEKLHHIVRIHKSYRSLNKLRFIKKKYDPKNLIKRGCHVLIENIDIELGEKFTNITTNKKLKKLIQQKKIKDKAEDDKEPEKDFEPSIDVDFEDLTQFYCQLCPYNTPNSQFYRRHILHHNIISNHTCHVCSYSSNDFDALKRHVEWHNEKSLLIENKTTYVQRFEYNCSLCGYKSNSGKAFMYHKECHSYKYHYRCHLCSYSNDLALRVQYHFKRHHTFPELEQSDHMLNEAVQKRDLKPRFINKGPDFVRCAFCPYKTGVIENLERHLQFHKQNTQYRCSYCSYSSVKQETLNKHVRLHFGTFWESPRSITSLEDIPEPTNTGLYRIREFIPAKPKPIITQEEPIEKENIVNMEVDGPMKTEEGHFDQCESELEAVSTADDADGEESLSTSDCESVAKPNLTTLTGTNQKTYSGLNMFDSIKKYSTMQSSDSFSESETEGKGSQCIKLTSSGIETVVSNIIDKLITDDETNEPEMEH</sequence>
<feature type="compositionally biased region" description="Basic and acidic residues" evidence="5">
    <location>
        <begin position="487"/>
        <end position="497"/>
    </location>
</feature>
<feature type="region of interest" description="Disordered" evidence="5">
    <location>
        <begin position="462"/>
        <end position="573"/>
    </location>
</feature>
<keyword evidence="2" id="KW-0677">Repeat</keyword>
<feature type="compositionally biased region" description="Basic and acidic residues" evidence="5">
    <location>
        <begin position="656"/>
        <end position="716"/>
    </location>
</feature>
<feature type="compositionally biased region" description="Basic and acidic residues" evidence="5">
    <location>
        <begin position="340"/>
        <end position="351"/>
    </location>
</feature>
<evidence type="ECO:0000256" key="5">
    <source>
        <dbReference type="SAM" id="MobiDB-lite"/>
    </source>
</evidence>
<dbReference type="Gene3D" id="3.30.160.60">
    <property type="entry name" value="Classic Zinc Finger"/>
    <property type="match status" value="6"/>
</dbReference>
<keyword evidence="1" id="KW-0479">Metal-binding</keyword>
<dbReference type="InterPro" id="IPR050688">
    <property type="entry name" value="Zinc_finger/UBP_domain"/>
</dbReference>
<keyword evidence="7" id="KW-1185">Reference proteome</keyword>
<dbReference type="PROSITE" id="PS50157">
    <property type="entry name" value="ZINC_FINGER_C2H2_2"/>
    <property type="match status" value="6"/>
</dbReference>
<reference evidence="6" key="1">
    <citation type="submission" date="2022-03" db="EMBL/GenBank/DDBJ databases">
        <authorList>
            <person name="Martin C."/>
        </authorList>
    </citation>
    <scope>NUCLEOTIDE SEQUENCE</scope>
</reference>
<dbReference type="InterPro" id="IPR013087">
    <property type="entry name" value="Znf_C2H2_type"/>
</dbReference>
<feature type="region of interest" description="Disordered" evidence="5">
    <location>
        <begin position="151"/>
        <end position="207"/>
    </location>
</feature>
<feature type="region of interest" description="Disordered" evidence="5">
    <location>
        <begin position="374"/>
        <end position="423"/>
    </location>
</feature>
<feature type="compositionally biased region" description="Basic and acidic residues" evidence="5">
    <location>
        <begin position="1382"/>
        <end position="1480"/>
    </location>
</feature>
<evidence type="ECO:0000256" key="3">
    <source>
        <dbReference type="ARBA" id="ARBA00022771"/>
    </source>
</evidence>
<dbReference type="PANTHER" id="PTHR24403">
    <property type="entry name" value="ZINC FINGER PROTEIN"/>
    <property type="match status" value="1"/>
</dbReference>
<dbReference type="GO" id="GO:0005634">
    <property type="term" value="C:nucleus"/>
    <property type="evidence" value="ECO:0007669"/>
    <property type="project" value="TreeGrafter"/>
</dbReference>
<feature type="compositionally biased region" description="Polar residues" evidence="5">
    <location>
        <begin position="1316"/>
        <end position="1330"/>
    </location>
</feature>
<evidence type="ECO:0000313" key="7">
    <source>
        <dbReference type="Proteomes" id="UP000749559"/>
    </source>
</evidence>
<feature type="compositionally biased region" description="Polar residues" evidence="5">
    <location>
        <begin position="1218"/>
        <end position="1229"/>
    </location>
</feature>
<comment type="caution">
    <text evidence="6">The sequence shown here is derived from an EMBL/GenBank/DDBJ whole genome shotgun (WGS) entry which is preliminary data.</text>
</comment>
<dbReference type="Proteomes" id="UP000749559">
    <property type="component" value="Unassembled WGS sequence"/>
</dbReference>
<evidence type="ECO:0000256" key="4">
    <source>
        <dbReference type="ARBA" id="ARBA00022833"/>
    </source>
</evidence>
<feature type="region of interest" description="Disordered" evidence="5">
    <location>
        <begin position="1020"/>
        <end position="1046"/>
    </location>
</feature>
<protein>
    <submittedName>
        <fullName evidence="6">Uncharacterized protein</fullName>
    </submittedName>
</protein>
<feature type="compositionally biased region" description="Basic residues" evidence="5">
    <location>
        <begin position="642"/>
        <end position="655"/>
    </location>
</feature>
<dbReference type="SUPFAM" id="SSF57667">
    <property type="entry name" value="beta-beta-alpha zinc fingers"/>
    <property type="match status" value="3"/>
</dbReference>
<feature type="region of interest" description="Disordered" evidence="5">
    <location>
        <begin position="981"/>
        <end position="1006"/>
    </location>
</feature>
<evidence type="ECO:0000313" key="6">
    <source>
        <dbReference type="EMBL" id="CAH1779346.1"/>
    </source>
</evidence>
<feature type="compositionally biased region" description="Low complexity" evidence="5">
    <location>
        <begin position="467"/>
        <end position="479"/>
    </location>
</feature>
<dbReference type="PANTHER" id="PTHR24403:SF67">
    <property type="entry name" value="FI01116P-RELATED"/>
    <property type="match status" value="1"/>
</dbReference>
<name>A0A8J1XQQ6_OWEFU</name>
<feature type="compositionally biased region" description="Polar residues" evidence="5">
    <location>
        <begin position="1271"/>
        <end position="1283"/>
    </location>
</feature>
<feature type="region of interest" description="Disordered" evidence="5">
    <location>
        <begin position="295"/>
        <end position="329"/>
    </location>
</feature>
<proteinExistence type="predicted"/>